<evidence type="ECO:0000256" key="5">
    <source>
        <dbReference type="ARBA" id="ARBA00022692"/>
    </source>
</evidence>
<keyword evidence="4 11" id="KW-0645">Protease</keyword>
<dbReference type="EMBL" id="PIPS01000002">
    <property type="protein sequence ID" value="RUO43196.1"/>
    <property type="molecule type" value="Genomic_DNA"/>
</dbReference>
<feature type="transmembrane region" description="Helical" evidence="11">
    <location>
        <begin position="97"/>
        <end position="116"/>
    </location>
</feature>
<keyword evidence="5 11" id="KW-0812">Transmembrane</keyword>
<dbReference type="PROSITE" id="PS00855">
    <property type="entry name" value="SPASE_II"/>
    <property type="match status" value="1"/>
</dbReference>
<dbReference type="Proteomes" id="UP000286680">
    <property type="component" value="Unassembled WGS sequence"/>
</dbReference>
<comment type="caution">
    <text evidence="11">Lacks conserved residue(s) required for the propagation of feature annotation.</text>
</comment>
<dbReference type="GO" id="GO:0006508">
    <property type="term" value="P:proteolysis"/>
    <property type="evidence" value="ECO:0007669"/>
    <property type="project" value="UniProtKB-KW"/>
</dbReference>
<dbReference type="PANTHER" id="PTHR33695">
    <property type="entry name" value="LIPOPROTEIN SIGNAL PEPTIDASE"/>
    <property type="match status" value="1"/>
</dbReference>
<sequence length="328" mass="36624">MLIIGKKLSPYALLSISGLLATSDQAVKWLVQQSMAYGESVSVTPFFNWVHLRNTGAAFSLFANGGGWQRYFFIGIAVAVSIFLIKLILENRHKGEAIAYSLILGGAMGNLIDRVFRGYVVDSFDFYWRDWHWPAFNLADIAIVLGALLFVSGSFLGKKTNTNAATENVSGIDTALFYNTELLGWKSDFSWNVSYLNEYTFAPFVGADEIEYAGYITGGRGSYTHWRSNASGTFMKQDWRVHYSVQYIGPADDINAAPGDIGARAPSVFYHNVQGTYFVNSKLSVTGGVNNLFDKEPPYIQSWTDANTDTMTYDLLGRQLYLKVRYSF</sequence>
<evidence type="ECO:0000313" key="15">
    <source>
        <dbReference type="Proteomes" id="UP000286680"/>
    </source>
</evidence>
<dbReference type="GO" id="GO:0009279">
    <property type="term" value="C:cell outer membrane"/>
    <property type="evidence" value="ECO:0007669"/>
    <property type="project" value="UniProtKB-SubCell"/>
</dbReference>
<gene>
    <name evidence="11" type="primary">lspA</name>
    <name evidence="14" type="ORF">CWE23_07500</name>
</gene>
<keyword evidence="3 11" id="KW-1003">Cell membrane</keyword>
<dbReference type="PRINTS" id="PR00781">
    <property type="entry name" value="LIPOSIGPTASE"/>
</dbReference>
<feature type="active site" evidence="11">
    <location>
        <position position="140"/>
    </location>
</feature>
<accession>A0AA94EE02</accession>
<protein>
    <recommendedName>
        <fullName evidence="11">Lipoprotein signal peptidase</fullName>
        <ecNumber evidence="11">3.4.23.36</ecNumber>
    </recommendedName>
    <alternativeName>
        <fullName evidence="11">Prolipoprotein signal peptidase</fullName>
    </alternativeName>
    <alternativeName>
        <fullName evidence="11">Signal peptidase II</fullName>
        <shortName evidence="11">SPase II</shortName>
    </alternativeName>
</protein>
<evidence type="ECO:0000256" key="11">
    <source>
        <dbReference type="HAMAP-Rule" id="MF_00161"/>
    </source>
</evidence>
<evidence type="ECO:0000256" key="9">
    <source>
        <dbReference type="ARBA" id="ARBA00023136"/>
    </source>
</evidence>
<evidence type="ECO:0000256" key="12">
    <source>
        <dbReference type="RuleBase" id="RU000594"/>
    </source>
</evidence>
<comment type="function">
    <text evidence="11 12">This protein specifically catalyzes the removal of signal peptides from prolipoproteins.</text>
</comment>
<organism evidence="14 15">
    <name type="scientific">Idiomarina aquatica</name>
    <dbReference type="NCBI Taxonomy" id="1327752"/>
    <lineage>
        <taxon>Bacteria</taxon>
        <taxon>Pseudomonadati</taxon>
        <taxon>Pseudomonadota</taxon>
        <taxon>Gammaproteobacteria</taxon>
        <taxon>Alteromonadales</taxon>
        <taxon>Idiomarinaceae</taxon>
        <taxon>Idiomarina</taxon>
    </lineage>
</organism>
<dbReference type="InterPro" id="IPR036942">
    <property type="entry name" value="Beta-barrel_TonB_sf"/>
</dbReference>
<evidence type="ECO:0000256" key="3">
    <source>
        <dbReference type="ARBA" id="ARBA00022475"/>
    </source>
</evidence>
<reference evidence="15" key="1">
    <citation type="journal article" date="2018" name="Front. Microbiol.">
        <title>Genome-Based Analysis Reveals the Taxonomy and Diversity of the Family Idiomarinaceae.</title>
        <authorList>
            <person name="Liu Y."/>
            <person name="Lai Q."/>
            <person name="Shao Z."/>
        </authorList>
    </citation>
    <scope>NUCLEOTIDE SEQUENCE [LARGE SCALE GENOMIC DNA]</scope>
    <source>
        <strain evidence="15">SN-14</strain>
    </source>
</reference>
<keyword evidence="9 11" id="KW-0472">Membrane</keyword>
<dbReference type="InterPro" id="IPR001872">
    <property type="entry name" value="Peptidase_A8"/>
</dbReference>
<dbReference type="NCBIfam" id="TIGR00077">
    <property type="entry name" value="lspA"/>
    <property type="match status" value="1"/>
</dbReference>
<keyword evidence="10" id="KW-0998">Cell outer membrane</keyword>
<comment type="catalytic activity">
    <reaction evidence="11 12">
        <text>Release of signal peptides from bacterial membrane prolipoproteins. Hydrolyzes -Xaa-Yaa-Zaa-|-(S,diacylglyceryl)Cys-, in which Xaa is hydrophobic (preferably Leu), and Yaa (Ala or Ser) and Zaa (Gly or Ala) have small, neutral side chains.</text>
        <dbReference type="EC" id="3.4.23.36"/>
    </reaction>
</comment>
<name>A0AA94EE02_9GAMM</name>
<comment type="pathway">
    <text evidence="11">Protein modification; lipoprotein biosynthesis (signal peptide cleavage).</text>
</comment>
<dbReference type="Pfam" id="PF01252">
    <property type="entry name" value="Peptidase_A8"/>
    <property type="match status" value="1"/>
</dbReference>
<dbReference type="NCBIfam" id="NF011358">
    <property type="entry name" value="PRK14776.1"/>
    <property type="match status" value="1"/>
</dbReference>
<dbReference type="PANTHER" id="PTHR33695:SF1">
    <property type="entry name" value="LIPOPROTEIN SIGNAL PEPTIDASE"/>
    <property type="match status" value="1"/>
</dbReference>
<dbReference type="GO" id="GO:0004190">
    <property type="term" value="F:aspartic-type endopeptidase activity"/>
    <property type="evidence" value="ECO:0007669"/>
    <property type="project" value="UniProtKB-UniRule"/>
</dbReference>
<proteinExistence type="inferred from homology"/>
<evidence type="ECO:0000256" key="4">
    <source>
        <dbReference type="ARBA" id="ARBA00022670"/>
    </source>
</evidence>
<evidence type="ECO:0000256" key="2">
    <source>
        <dbReference type="ARBA" id="ARBA00006139"/>
    </source>
</evidence>
<dbReference type="GO" id="GO:0005886">
    <property type="term" value="C:plasma membrane"/>
    <property type="evidence" value="ECO:0007669"/>
    <property type="project" value="UniProtKB-SubCell"/>
</dbReference>
<evidence type="ECO:0000256" key="1">
    <source>
        <dbReference type="ARBA" id="ARBA00004442"/>
    </source>
</evidence>
<keyword evidence="7 11" id="KW-0378">Hydrolase</keyword>
<feature type="active site" evidence="11">
    <location>
        <position position="122"/>
    </location>
</feature>
<dbReference type="Gene3D" id="2.40.170.20">
    <property type="entry name" value="TonB-dependent receptor, beta-barrel domain"/>
    <property type="match status" value="1"/>
</dbReference>
<evidence type="ECO:0000256" key="13">
    <source>
        <dbReference type="RuleBase" id="RU004181"/>
    </source>
</evidence>
<comment type="caution">
    <text evidence="14">The sequence shown here is derived from an EMBL/GenBank/DDBJ whole genome shotgun (WGS) entry which is preliminary data.</text>
</comment>
<feature type="transmembrane region" description="Helical" evidence="11">
    <location>
        <begin position="136"/>
        <end position="156"/>
    </location>
</feature>
<comment type="similarity">
    <text evidence="2 11 13">Belongs to the peptidase A8 family.</text>
</comment>
<evidence type="ECO:0000256" key="8">
    <source>
        <dbReference type="ARBA" id="ARBA00022989"/>
    </source>
</evidence>
<keyword evidence="15" id="KW-1185">Reference proteome</keyword>
<dbReference type="AlphaFoldDB" id="A0AA94EE02"/>
<keyword evidence="8 11" id="KW-1133">Transmembrane helix</keyword>
<evidence type="ECO:0000256" key="7">
    <source>
        <dbReference type="ARBA" id="ARBA00022801"/>
    </source>
</evidence>
<dbReference type="EC" id="3.4.23.36" evidence="11"/>
<feature type="transmembrane region" description="Helical" evidence="11">
    <location>
        <begin position="68"/>
        <end position="85"/>
    </location>
</feature>
<keyword evidence="6 11" id="KW-0064">Aspartyl protease</keyword>
<dbReference type="SUPFAM" id="SSF56935">
    <property type="entry name" value="Porins"/>
    <property type="match status" value="1"/>
</dbReference>
<evidence type="ECO:0000256" key="10">
    <source>
        <dbReference type="ARBA" id="ARBA00023237"/>
    </source>
</evidence>
<comment type="subcellular location">
    <subcellularLocation>
        <location evidence="11">Cell membrane</location>
        <topology evidence="11">Multi-pass membrane protein</topology>
    </subcellularLocation>
    <subcellularLocation>
        <location evidence="1">Cell outer membrane</location>
    </subcellularLocation>
</comment>
<evidence type="ECO:0000313" key="14">
    <source>
        <dbReference type="EMBL" id="RUO43196.1"/>
    </source>
</evidence>
<dbReference type="HAMAP" id="MF_00161">
    <property type="entry name" value="LspA"/>
    <property type="match status" value="1"/>
</dbReference>
<evidence type="ECO:0000256" key="6">
    <source>
        <dbReference type="ARBA" id="ARBA00022750"/>
    </source>
</evidence>